<dbReference type="InterPro" id="IPR045229">
    <property type="entry name" value="TPP_enz"/>
</dbReference>
<dbReference type="EMBL" id="CP010070">
    <property type="protein sequence ID" value="AIZ55997.1"/>
    <property type="molecule type" value="Genomic_DNA"/>
</dbReference>
<evidence type="ECO:0000256" key="2">
    <source>
        <dbReference type="ARBA" id="ARBA00005025"/>
    </source>
</evidence>
<dbReference type="KEGG" id="mear:Mpt1_c00920"/>
<dbReference type="GO" id="GO:0044272">
    <property type="term" value="P:sulfur compound biosynthetic process"/>
    <property type="evidence" value="ECO:0007669"/>
    <property type="project" value="UniProtKB-ARBA"/>
</dbReference>
<accession>A0A0A7LCG9</accession>
<dbReference type="UniPathway" id="UPA00049">
    <property type="reaction ID" value="UER00059"/>
</dbReference>
<dbReference type="NCBIfam" id="TIGR00118">
    <property type="entry name" value="acolac_lg"/>
    <property type="match status" value="1"/>
</dbReference>
<keyword evidence="7 11" id="KW-0479">Metal-binding</keyword>
<dbReference type="Pfam" id="PF02776">
    <property type="entry name" value="TPP_enzyme_N"/>
    <property type="match status" value="1"/>
</dbReference>
<evidence type="ECO:0000256" key="3">
    <source>
        <dbReference type="ARBA" id="ARBA00007812"/>
    </source>
</evidence>
<dbReference type="PANTHER" id="PTHR18968:SF13">
    <property type="entry name" value="ACETOLACTATE SYNTHASE CATALYTIC SUBUNIT, MITOCHONDRIAL"/>
    <property type="match status" value="1"/>
</dbReference>
<evidence type="ECO:0000256" key="5">
    <source>
        <dbReference type="ARBA" id="ARBA00022605"/>
    </source>
</evidence>
<keyword evidence="6 11" id="KW-0808">Transferase</keyword>
<dbReference type="Pfam" id="PF02775">
    <property type="entry name" value="TPP_enzyme_C"/>
    <property type="match status" value="1"/>
</dbReference>
<comment type="cofactor">
    <cofactor evidence="11">
        <name>Mg(2+)</name>
        <dbReference type="ChEBI" id="CHEBI:18420"/>
    </cofactor>
    <text evidence="11">Binds 1 Mg(2+) ion per subunit.</text>
</comment>
<dbReference type="GO" id="GO:0050660">
    <property type="term" value="F:flavin adenine dinucleotide binding"/>
    <property type="evidence" value="ECO:0007669"/>
    <property type="project" value="InterPro"/>
</dbReference>
<dbReference type="GO" id="GO:0000287">
    <property type="term" value="F:magnesium ion binding"/>
    <property type="evidence" value="ECO:0007669"/>
    <property type="project" value="UniProtKB-UniRule"/>
</dbReference>
<dbReference type="InterPro" id="IPR012846">
    <property type="entry name" value="Acetolactate_synth_lsu"/>
</dbReference>
<keyword evidence="16" id="KW-1185">Reference proteome</keyword>
<dbReference type="InterPro" id="IPR000399">
    <property type="entry name" value="TPP-bd_CS"/>
</dbReference>
<dbReference type="GO" id="GO:0030976">
    <property type="term" value="F:thiamine pyrophosphate binding"/>
    <property type="evidence" value="ECO:0007669"/>
    <property type="project" value="UniProtKB-UniRule"/>
</dbReference>
<comment type="similarity">
    <text evidence="3 11">Belongs to the TPP enzyme family.</text>
</comment>
<comment type="catalytic activity">
    <reaction evidence="11">
        <text>2 pyruvate + H(+) = (2S)-2-acetolactate + CO2</text>
        <dbReference type="Rhea" id="RHEA:25249"/>
        <dbReference type="ChEBI" id="CHEBI:15361"/>
        <dbReference type="ChEBI" id="CHEBI:15378"/>
        <dbReference type="ChEBI" id="CHEBI:16526"/>
        <dbReference type="ChEBI" id="CHEBI:58476"/>
        <dbReference type="EC" id="2.2.1.6"/>
    </reaction>
</comment>
<keyword evidence="8 11" id="KW-0460">Magnesium</keyword>
<proteinExistence type="inferred from homology"/>
<dbReference type="RefSeq" id="WP_048111259.1">
    <property type="nucleotide sequence ID" value="NZ_CP010070.1"/>
</dbReference>
<dbReference type="InterPro" id="IPR029061">
    <property type="entry name" value="THDP-binding"/>
</dbReference>
<keyword evidence="9 11" id="KW-0786">Thiamine pyrophosphate</keyword>
<gene>
    <name evidence="15" type="primary">iolD</name>
    <name evidence="15" type="ORF">Mpt1_c00920</name>
</gene>
<feature type="domain" description="Thiamine pyrophosphate enzyme central" evidence="12">
    <location>
        <begin position="187"/>
        <end position="322"/>
    </location>
</feature>
<evidence type="ECO:0000256" key="9">
    <source>
        <dbReference type="ARBA" id="ARBA00023052"/>
    </source>
</evidence>
<dbReference type="CDD" id="cd02015">
    <property type="entry name" value="TPP_AHAS"/>
    <property type="match status" value="1"/>
</dbReference>
<dbReference type="GO" id="GO:0009099">
    <property type="term" value="P:L-valine biosynthetic process"/>
    <property type="evidence" value="ECO:0007669"/>
    <property type="project" value="UniProtKB-UniPathway"/>
</dbReference>
<name>A0A0A7LCG9_9ARCH</name>
<dbReference type="SUPFAM" id="SSF52467">
    <property type="entry name" value="DHS-like NAD/FAD-binding domain"/>
    <property type="match status" value="1"/>
</dbReference>
<evidence type="ECO:0000256" key="7">
    <source>
        <dbReference type="ARBA" id="ARBA00022723"/>
    </source>
</evidence>
<dbReference type="OrthoDB" id="6837at2157"/>
<dbReference type="InterPro" id="IPR012000">
    <property type="entry name" value="Thiamin_PyroP_enz_cen_dom"/>
</dbReference>
<dbReference type="GeneID" id="24817767"/>
<dbReference type="InterPro" id="IPR039368">
    <property type="entry name" value="AHAS_TPP"/>
</dbReference>
<keyword evidence="10 11" id="KW-0100">Branched-chain amino acid biosynthesis</keyword>
<evidence type="ECO:0000256" key="10">
    <source>
        <dbReference type="ARBA" id="ARBA00023304"/>
    </source>
</evidence>
<comment type="pathway">
    <text evidence="2 11">Amino-acid biosynthesis; L-valine biosynthesis; L-valine from pyruvate: step 1/4.</text>
</comment>
<dbReference type="InterPro" id="IPR029035">
    <property type="entry name" value="DHS-like_NAD/FAD-binding_dom"/>
</dbReference>
<dbReference type="InterPro" id="IPR011766">
    <property type="entry name" value="TPP_enzyme_TPP-bd"/>
</dbReference>
<dbReference type="GO" id="GO:0016787">
    <property type="term" value="F:hydrolase activity"/>
    <property type="evidence" value="ECO:0007669"/>
    <property type="project" value="UniProtKB-KW"/>
</dbReference>
<dbReference type="InterPro" id="IPR012001">
    <property type="entry name" value="Thiamin_PyroP_enz_TPP-bd_dom"/>
</dbReference>
<sequence length="559" mass="61111">MKGSRALLKMLEDKGVETMFGYPGGVVIPIYDEILDSSIRHVLVRHEQCAAHMADGFARASGFPGVCMATSGPGATNLVTGVATAYADSSPMIALTGQVGTASLGLDAFQEVDAYSLMMPITKHNFRVLELNRLPHAVLEAWDICQTGRPGPVHIDFPADQINANIDEALLNETFGIKVPKEDYSGIDQAVQWIKEAQRPVMMVGGGVISANASAELIKLAEMTNIPVITPLMGIGAIPTSHPLCLGSLGMHGRMCSLHAFRDADLIIAIGTKFSDRTYSAQTAPAKSCRIIQIDIDPTVFNKHGRERINIAGDAKKAMRMLIDKLGGHVDNHKPWDANIQDLKKRCKCKFNYDQTPILPQKVMYEINRITSKDPGDYIITTDVGQNQMWAMHYLEIERPRHFISSGSFGTMGFGLPSAIGAKAACPDKKVMTVTGDGGLQMVMQDIATSVAEDFPIVICLLNNGWLGMVRQWQKLFWNRRFSNTELKADPDFVKIAEAFGAKGIRVERSGEVGDALKQAFDSDVTCLVEIMVDCEEDITPMIPANPAQPLVKGRCKFQ</sequence>
<dbReference type="STRING" id="1577791.Mpt1_c00920"/>
<dbReference type="CDD" id="cd07035">
    <property type="entry name" value="TPP_PYR_POX_like"/>
    <property type="match status" value="1"/>
</dbReference>
<dbReference type="PROSITE" id="PS00187">
    <property type="entry name" value="TPP_ENZYMES"/>
    <property type="match status" value="1"/>
</dbReference>
<dbReference type="Pfam" id="PF00205">
    <property type="entry name" value="TPP_enzyme_M"/>
    <property type="match status" value="1"/>
</dbReference>
<protein>
    <recommendedName>
        <fullName evidence="4 11">Acetolactate synthase</fullName>
        <ecNumber evidence="4 11">2.2.1.6</ecNumber>
    </recommendedName>
</protein>
<keyword evidence="5 11" id="KW-0028">Amino-acid biosynthesis</keyword>
<comment type="cofactor">
    <cofactor evidence="11">
        <name>thiamine diphosphate</name>
        <dbReference type="ChEBI" id="CHEBI:58937"/>
    </cofactor>
    <text evidence="11">Binds 1 thiamine pyrophosphate per subunit.</text>
</comment>
<evidence type="ECO:0000256" key="4">
    <source>
        <dbReference type="ARBA" id="ARBA00013145"/>
    </source>
</evidence>
<keyword evidence="15" id="KW-0378">Hydrolase</keyword>
<dbReference type="HOGENOM" id="CLU_013748_1_3_2"/>
<evidence type="ECO:0000313" key="15">
    <source>
        <dbReference type="EMBL" id="AIZ55997.1"/>
    </source>
</evidence>
<evidence type="ECO:0000256" key="11">
    <source>
        <dbReference type="RuleBase" id="RU003591"/>
    </source>
</evidence>
<dbReference type="PANTHER" id="PTHR18968">
    <property type="entry name" value="THIAMINE PYROPHOSPHATE ENZYMES"/>
    <property type="match status" value="1"/>
</dbReference>
<dbReference type="SUPFAM" id="SSF52518">
    <property type="entry name" value="Thiamin diphosphate-binding fold (THDP-binding)"/>
    <property type="match status" value="2"/>
</dbReference>
<dbReference type="GO" id="GO:0003984">
    <property type="term" value="F:acetolactate synthase activity"/>
    <property type="evidence" value="ECO:0007669"/>
    <property type="project" value="UniProtKB-EC"/>
</dbReference>
<dbReference type="Gene3D" id="3.40.50.1220">
    <property type="entry name" value="TPP-binding domain"/>
    <property type="match status" value="1"/>
</dbReference>
<evidence type="ECO:0000256" key="8">
    <source>
        <dbReference type="ARBA" id="ARBA00022842"/>
    </source>
</evidence>
<dbReference type="UniPathway" id="UPA00047">
    <property type="reaction ID" value="UER00055"/>
</dbReference>
<evidence type="ECO:0000256" key="6">
    <source>
        <dbReference type="ARBA" id="ARBA00022679"/>
    </source>
</evidence>
<dbReference type="GO" id="GO:0005948">
    <property type="term" value="C:acetolactate synthase complex"/>
    <property type="evidence" value="ECO:0007669"/>
    <property type="project" value="TreeGrafter"/>
</dbReference>
<feature type="domain" description="Thiamine pyrophosphate enzyme N-terminal TPP-binding" evidence="14">
    <location>
        <begin position="1"/>
        <end position="116"/>
    </location>
</feature>
<organism evidence="15 16">
    <name type="scientific">Candidatus Methanoplasma termitum</name>
    <dbReference type="NCBI Taxonomy" id="1577791"/>
    <lineage>
        <taxon>Archaea</taxon>
        <taxon>Methanobacteriati</taxon>
        <taxon>Thermoplasmatota</taxon>
        <taxon>Thermoplasmata</taxon>
        <taxon>Methanomassiliicoccales</taxon>
        <taxon>Methanomassiliicoccaceae</taxon>
        <taxon>Candidatus Methanoplasma</taxon>
    </lineage>
</organism>
<dbReference type="Proteomes" id="UP000030787">
    <property type="component" value="Chromosome"/>
</dbReference>
<comment type="pathway">
    <text evidence="1 11">Amino-acid biosynthesis; L-isoleucine biosynthesis; L-isoleucine from 2-oxobutanoate: step 1/4.</text>
</comment>
<dbReference type="GO" id="GO:0009097">
    <property type="term" value="P:isoleucine biosynthetic process"/>
    <property type="evidence" value="ECO:0007669"/>
    <property type="project" value="UniProtKB-UniPathway"/>
</dbReference>
<evidence type="ECO:0000313" key="16">
    <source>
        <dbReference type="Proteomes" id="UP000030787"/>
    </source>
</evidence>
<dbReference type="EC" id="2.2.1.6" evidence="4 11"/>
<dbReference type="FunFam" id="3.40.50.970:FF:000007">
    <property type="entry name" value="Acetolactate synthase"/>
    <property type="match status" value="1"/>
</dbReference>
<evidence type="ECO:0000259" key="13">
    <source>
        <dbReference type="Pfam" id="PF02775"/>
    </source>
</evidence>
<dbReference type="Gene3D" id="3.40.50.970">
    <property type="match status" value="2"/>
</dbReference>
<dbReference type="AlphaFoldDB" id="A0A0A7LCG9"/>
<feature type="domain" description="Thiamine pyrophosphate enzyme TPP-binding" evidence="13">
    <location>
        <begin position="383"/>
        <end position="531"/>
    </location>
</feature>
<evidence type="ECO:0000256" key="1">
    <source>
        <dbReference type="ARBA" id="ARBA00004974"/>
    </source>
</evidence>
<evidence type="ECO:0000259" key="14">
    <source>
        <dbReference type="Pfam" id="PF02776"/>
    </source>
</evidence>
<evidence type="ECO:0000259" key="12">
    <source>
        <dbReference type="Pfam" id="PF00205"/>
    </source>
</evidence>
<reference evidence="15 16" key="1">
    <citation type="journal article" date="2014" name="Appl. Environ. Microbiol.">
        <title>Comparative Genome Analysis of 'Candidatus Methanoplasma termitum' Indicates a New Mode of Energy Metabolism in the Seventh Order of Methanogens.</title>
        <authorList>
            <person name="Lang K."/>
            <person name="Schuldes J."/>
            <person name="Klingl A."/>
            <person name="Poehlein A."/>
            <person name="Daniel R."/>
            <person name="Brune A."/>
        </authorList>
    </citation>
    <scope>NUCLEOTIDE SEQUENCE [LARGE SCALE GENOMIC DNA]</scope>
    <source>
        <strain evidence="16">Mpt1</strain>
    </source>
</reference>